<dbReference type="EMBL" id="BAAAUV010000020">
    <property type="protein sequence ID" value="GAA3230063.1"/>
    <property type="molecule type" value="Genomic_DNA"/>
</dbReference>
<evidence type="ECO:0000313" key="2">
    <source>
        <dbReference type="EMBL" id="GAA3230063.1"/>
    </source>
</evidence>
<evidence type="ECO:0000313" key="3">
    <source>
        <dbReference type="Proteomes" id="UP001501237"/>
    </source>
</evidence>
<feature type="region of interest" description="Disordered" evidence="1">
    <location>
        <begin position="258"/>
        <end position="279"/>
    </location>
</feature>
<comment type="caution">
    <text evidence="2">The sequence shown here is derived from an EMBL/GenBank/DDBJ whole genome shotgun (WGS) entry which is preliminary data.</text>
</comment>
<protein>
    <submittedName>
        <fullName evidence="2">Uncharacterized protein</fullName>
    </submittedName>
</protein>
<reference evidence="3" key="1">
    <citation type="journal article" date="2019" name="Int. J. Syst. Evol. Microbiol.">
        <title>The Global Catalogue of Microorganisms (GCM) 10K type strain sequencing project: providing services to taxonomists for standard genome sequencing and annotation.</title>
        <authorList>
            <consortium name="The Broad Institute Genomics Platform"/>
            <consortium name="The Broad Institute Genome Sequencing Center for Infectious Disease"/>
            <person name="Wu L."/>
            <person name="Ma J."/>
        </authorList>
    </citation>
    <scope>NUCLEOTIDE SEQUENCE [LARGE SCALE GENOMIC DNA]</scope>
    <source>
        <strain evidence="3">JCM 9377</strain>
    </source>
</reference>
<proteinExistence type="predicted"/>
<evidence type="ECO:0000256" key="1">
    <source>
        <dbReference type="SAM" id="MobiDB-lite"/>
    </source>
</evidence>
<name>A0ABP6QH01_9ACTN</name>
<sequence>MPRKNGAPHRRANGVISAALPVLCREADLLTLAAASPTRAYPSHRGYLGALALTLTSLRRTGAEIHLYPLDPADFLQFCRELDLPPDAPDARTAYATEPRLLPPLLYRGEPLPEVLHALQHLRDDEQTLLAADSLLIAEAANEAELSWMRTRATDFAAATLPSLLKAAGPGRHTLSIHLGPLSAHTVATLSPEPPFSLLQPSPEAFCDLLGTAYVLADPALVTLRTHHPDHPVLRGWQTTAQGLVPLTPAQLRTAYNAHAPTPADPSLTFKPAHPLPPA</sequence>
<dbReference type="Proteomes" id="UP001501237">
    <property type="component" value="Unassembled WGS sequence"/>
</dbReference>
<dbReference type="RefSeq" id="WP_344835138.1">
    <property type="nucleotide sequence ID" value="NZ_BAAAUV010000020.1"/>
</dbReference>
<keyword evidence="3" id="KW-1185">Reference proteome</keyword>
<gene>
    <name evidence="2" type="ORF">GCM10010468_60310</name>
</gene>
<accession>A0ABP6QH01</accession>
<organism evidence="2 3">
    <name type="scientific">Actinocorallia longicatena</name>
    <dbReference type="NCBI Taxonomy" id="111803"/>
    <lineage>
        <taxon>Bacteria</taxon>
        <taxon>Bacillati</taxon>
        <taxon>Actinomycetota</taxon>
        <taxon>Actinomycetes</taxon>
        <taxon>Streptosporangiales</taxon>
        <taxon>Thermomonosporaceae</taxon>
        <taxon>Actinocorallia</taxon>
    </lineage>
</organism>